<keyword evidence="4" id="KW-1185">Reference proteome</keyword>
<dbReference type="AlphaFoldDB" id="A0A067MU60"/>
<feature type="region of interest" description="Disordered" evidence="1">
    <location>
        <begin position="200"/>
        <end position="227"/>
    </location>
</feature>
<dbReference type="OrthoDB" id="443682at2759"/>
<feature type="region of interest" description="Disordered" evidence="1">
    <location>
        <begin position="310"/>
        <end position="332"/>
    </location>
</feature>
<organism evidence="3 4">
    <name type="scientific">Botryobasidium botryosum (strain FD-172 SS1)</name>
    <dbReference type="NCBI Taxonomy" id="930990"/>
    <lineage>
        <taxon>Eukaryota</taxon>
        <taxon>Fungi</taxon>
        <taxon>Dikarya</taxon>
        <taxon>Basidiomycota</taxon>
        <taxon>Agaricomycotina</taxon>
        <taxon>Agaricomycetes</taxon>
        <taxon>Cantharellales</taxon>
        <taxon>Botryobasidiaceae</taxon>
        <taxon>Botryobasidium</taxon>
    </lineage>
</organism>
<feature type="compositionally biased region" description="Polar residues" evidence="1">
    <location>
        <begin position="203"/>
        <end position="215"/>
    </location>
</feature>
<feature type="domain" description="Programmed cell death protein 2 C-terminal" evidence="2">
    <location>
        <begin position="344"/>
        <end position="519"/>
    </location>
</feature>
<gene>
    <name evidence="3" type="ORF">BOTBODRAFT_127050</name>
</gene>
<evidence type="ECO:0000259" key="2">
    <source>
        <dbReference type="Pfam" id="PF04194"/>
    </source>
</evidence>
<reference evidence="4" key="1">
    <citation type="journal article" date="2014" name="Proc. Natl. Acad. Sci. U.S.A.">
        <title>Extensive sampling of basidiomycete genomes demonstrates inadequacy of the white-rot/brown-rot paradigm for wood decay fungi.</title>
        <authorList>
            <person name="Riley R."/>
            <person name="Salamov A.A."/>
            <person name="Brown D.W."/>
            <person name="Nagy L.G."/>
            <person name="Floudas D."/>
            <person name="Held B.W."/>
            <person name="Levasseur A."/>
            <person name="Lombard V."/>
            <person name="Morin E."/>
            <person name="Otillar R."/>
            <person name="Lindquist E.A."/>
            <person name="Sun H."/>
            <person name="LaButti K.M."/>
            <person name="Schmutz J."/>
            <person name="Jabbour D."/>
            <person name="Luo H."/>
            <person name="Baker S.E."/>
            <person name="Pisabarro A.G."/>
            <person name="Walton J.D."/>
            <person name="Blanchette R.A."/>
            <person name="Henrissat B."/>
            <person name="Martin F."/>
            <person name="Cullen D."/>
            <person name="Hibbett D.S."/>
            <person name="Grigoriev I.V."/>
        </authorList>
    </citation>
    <scope>NUCLEOTIDE SEQUENCE [LARGE SCALE GENOMIC DNA]</scope>
    <source>
        <strain evidence="4">FD-172 SS1</strain>
    </source>
</reference>
<dbReference type="PANTHER" id="PTHR47524">
    <property type="entry name" value="20S RRNA ACCUMULATION PROTEIN 4"/>
    <property type="match status" value="1"/>
</dbReference>
<dbReference type="InParanoid" id="A0A067MU60"/>
<accession>A0A067MU60</accession>
<proteinExistence type="predicted"/>
<name>A0A067MU60_BOTB1</name>
<dbReference type="PANTHER" id="PTHR47524:SF1">
    <property type="entry name" value="20S RRNA ACCUMULATION PROTEIN 4"/>
    <property type="match status" value="1"/>
</dbReference>
<evidence type="ECO:0000313" key="3">
    <source>
        <dbReference type="EMBL" id="KDQ19154.1"/>
    </source>
</evidence>
<dbReference type="EMBL" id="KL198020">
    <property type="protein sequence ID" value="KDQ19154.1"/>
    <property type="molecule type" value="Genomic_DNA"/>
</dbReference>
<dbReference type="InterPro" id="IPR007320">
    <property type="entry name" value="PDCD2_C"/>
</dbReference>
<protein>
    <recommendedName>
        <fullName evidence="2">Programmed cell death protein 2 C-terminal domain-containing protein</fullName>
    </recommendedName>
</protein>
<dbReference type="HOGENOM" id="CLU_031771_2_0_1"/>
<dbReference type="Pfam" id="PF04194">
    <property type="entry name" value="PDCD2_C"/>
    <property type="match status" value="1"/>
</dbReference>
<evidence type="ECO:0000313" key="4">
    <source>
        <dbReference type="Proteomes" id="UP000027195"/>
    </source>
</evidence>
<dbReference type="Proteomes" id="UP000027195">
    <property type="component" value="Unassembled WGS sequence"/>
</dbReference>
<dbReference type="GO" id="GO:0030490">
    <property type="term" value="P:maturation of SSU-rRNA"/>
    <property type="evidence" value="ECO:0007669"/>
    <property type="project" value="TreeGrafter"/>
</dbReference>
<evidence type="ECO:0000256" key="1">
    <source>
        <dbReference type="SAM" id="MobiDB-lite"/>
    </source>
</evidence>
<feature type="region of interest" description="Disordered" evidence="1">
    <location>
        <begin position="244"/>
        <end position="271"/>
    </location>
</feature>
<feature type="compositionally biased region" description="Acidic residues" evidence="1">
    <location>
        <begin position="248"/>
        <end position="269"/>
    </location>
</feature>
<dbReference type="GO" id="GO:0005737">
    <property type="term" value="C:cytoplasm"/>
    <property type="evidence" value="ECO:0007669"/>
    <property type="project" value="InterPro"/>
</dbReference>
<sequence>MNLLDDESEHSAARLPLREHMTSLSLIYHSCISDLNLSFLTPLRTYTDFHLPSQPPLPMSTIDEYSDSDEDGLPQIQTSVLLGFPDGPITDRVDLADPRVSRVGGSPAFHNGVPPPPASSSHCKVCSQPMQLLLQMWCPLEGSAYDRACYVWGCARSRCQRKVGSVRAFRFLKYNEKYAKKLQARREKDAAKLKAAEAAKLAQSQRTAPTSNPFSMKSDESSLDWGADDQLFGAAPAEPAVVLKEESAREEEAEEEGDPSDTEDEEEADVPSLTAALEATSLSSANEWADVASFGPIYLDTASEYIAPPSTARTGSKAARHAGEGGEDGQWGMEGYENIRQINEVFERFLKRTGEEATQCVRYDLSGVPLAYTEDSVYKRLFPIPPPEPGSQTTLTKSAFAVRDTNTRKPTYDPSVVVPCPSCAGPRTFEFQLMPNLINILHPLDESDGGGKAKKVSEEERKRELARVLGVGGGAAGEGEALSMEWGTCLVFSCVSDCCLLDGKEGKSGWYEEEVLVQWE</sequence>
<dbReference type="FunCoup" id="A0A067MU60">
    <property type="interactions" value="442"/>
</dbReference>
<dbReference type="STRING" id="930990.A0A067MU60"/>